<dbReference type="GO" id="GO:0008333">
    <property type="term" value="P:endosome to lysosome transport"/>
    <property type="evidence" value="ECO:0007669"/>
    <property type="project" value="TreeGrafter"/>
</dbReference>
<dbReference type="PANTHER" id="PTHR23306:SF25">
    <property type="entry name" value="TUMOR SUSCEPTIBILITY GENE 101 PROTEIN"/>
    <property type="match status" value="1"/>
</dbReference>
<accession>A0A3P9Q359</accession>
<reference evidence="2" key="3">
    <citation type="submission" date="2025-09" db="UniProtKB">
        <authorList>
            <consortium name="Ensembl"/>
        </authorList>
    </citation>
    <scope>IDENTIFICATION</scope>
    <source>
        <strain evidence="2">Guanapo</strain>
    </source>
</reference>
<reference evidence="3" key="1">
    <citation type="submission" date="2013-11" db="EMBL/GenBank/DDBJ databases">
        <title>The genomic landscape of the Guanapo guppy.</title>
        <authorList>
            <person name="Kuenstner A."/>
            <person name="Dreyer C."/>
        </authorList>
    </citation>
    <scope>NUCLEOTIDE SEQUENCE</scope>
    <source>
        <strain evidence="3">Guanapo</strain>
    </source>
</reference>
<dbReference type="Bgee" id="ENSPREG00000019343">
    <property type="expression patterns" value="Expressed in head"/>
</dbReference>
<feature type="domain" description="UEV" evidence="1">
    <location>
        <begin position="2"/>
        <end position="130"/>
    </location>
</feature>
<keyword evidence="3" id="KW-1185">Reference proteome</keyword>
<dbReference type="InterPro" id="IPR008883">
    <property type="entry name" value="UEV_N"/>
</dbReference>
<dbReference type="InterPro" id="IPR052070">
    <property type="entry name" value="ESCRT-I_UEV_domain"/>
</dbReference>
<dbReference type="STRING" id="8081.ENSPREP00000028587"/>
<evidence type="ECO:0000313" key="2">
    <source>
        <dbReference type="Ensembl" id="ENSPREP00000028587.1"/>
    </source>
</evidence>
<organism evidence="2 3">
    <name type="scientific">Poecilia reticulata</name>
    <name type="common">Guppy</name>
    <name type="synonym">Acanthophacelus reticulatus</name>
    <dbReference type="NCBI Taxonomy" id="8081"/>
    <lineage>
        <taxon>Eukaryota</taxon>
        <taxon>Metazoa</taxon>
        <taxon>Chordata</taxon>
        <taxon>Craniata</taxon>
        <taxon>Vertebrata</taxon>
        <taxon>Euteleostomi</taxon>
        <taxon>Actinopterygii</taxon>
        <taxon>Neopterygii</taxon>
        <taxon>Teleostei</taxon>
        <taxon>Neoteleostei</taxon>
        <taxon>Acanthomorphata</taxon>
        <taxon>Ovalentaria</taxon>
        <taxon>Atherinomorphae</taxon>
        <taxon>Cyprinodontiformes</taxon>
        <taxon>Poeciliidae</taxon>
        <taxon>Poeciliinae</taxon>
        <taxon>Poecilia</taxon>
    </lineage>
</organism>
<dbReference type="PANTHER" id="PTHR23306">
    <property type="entry name" value="TUMOR SUSCEPTIBILITY GENE 101 PROTEIN-RELATED"/>
    <property type="match status" value="1"/>
</dbReference>
<dbReference type="Pfam" id="PF05743">
    <property type="entry name" value="UEV"/>
    <property type="match status" value="1"/>
</dbReference>
<evidence type="ECO:0000313" key="3">
    <source>
        <dbReference type="Proteomes" id="UP000242638"/>
    </source>
</evidence>
<dbReference type="PROSITE" id="PS51322">
    <property type="entry name" value="UEV"/>
    <property type="match status" value="1"/>
</dbReference>
<dbReference type="Proteomes" id="UP000242638">
    <property type="component" value="Unassembled WGS sequence"/>
</dbReference>
<name>A0A3P9Q359_POERE</name>
<dbReference type="InterPro" id="IPR016135">
    <property type="entry name" value="UBQ-conjugating_enzyme/RWD"/>
</dbReference>
<dbReference type="CDD" id="cd11685">
    <property type="entry name" value="UEV_TSG101-like"/>
    <property type="match status" value="1"/>
</dbReference>
<dbReference type="Ensembl" id="ENSPRET00000028902.1">
    <property type="protein sequence ID" value="ENSPREP00000028587.1"/>
    <property type="gene ID" value="ENSPREG00000019343.1"/>
</dbReference>
<evidence type="ECO:0000259" key="1">
    <source>
        <dbReference type="PROSITE" id="PS51322"/>
    </source>
</evidence>
<protein>
    <submittedName>
        <fullName evidence="2">Zgc:123278</fullName>
    </submittedName>
</protein>
<dbReference type="SUPFAM" id="SSF54495">
    <property type="entry name" value="UBC-like"/>
    <property type="match status" value="1"/>
</dbReference>
<proteinExistence type="predicted"/>
<reference evidence="2" key="2">
    <citation type="submission" date="2025-08" db="UniProtKB">
        <authorList>
            <consortium name="Ensembl"/>
        </authorList>
    </citation>
    <scope>IDENTIFICATION</scope>
    <source>
        <strain evidence="2">Guanapo</strain>
    </source>
</reference>
<dbReference type="GO" id="GO:0043130">
    <property type="term" value="F:ubiquitin binding"/>
    <property type="evidence" value="ECO:0007669"/>
    <property type="project" value="TreeGrafter"/>
</dbReference>
<dbReference type="OMA" id="NIPICTH"/>
<sequence length="130" mass="15190">MLFNEEMIRKMLPRAYLRKHVAHQMYVSLTYFTNLVPEMAEYVYKDGTAKSLMSLTGTIPVVFSGKTYNIPICVWIQQNYPNSPPICYVKPTREMTVVKGKYIASDGEVTIPYLKDWKKVKKKKRKVIFN</sequence>
<dbReference type="GO" id="GO:0015031">
    <property type="term" value="P:protein transport"/>
    <property type="evidence" value="ECO:0007669"/>
    <property type="project" value="InterPro"/>
</dbReference>
<dbReference type="Gene3D" id="3.10.110.10">
    <property type="entry name" value="Ubiquitin Conjugating Enzyme"/>
    <property type="match status" value="1"/>
</dbReference>
<dbReference type="GeneTree" id="ENSGT00940000153903"/>
<dbReference type="GO" id="GO:0000813">
    <property type="term" value="C:ESCRT I complex"/>
    <property type="evidence" value="ECO:0007669"/>
    <property type="project" value="TreeGrafter"/>
</dbReference>
<dbReference type="AlphaFoldDB" id="A0A3P9Q359"/>